<protein>
    <submittedName>
        <fullName evidence="1">Uncharacterized protein</fullName>
    </submittedName>
</protein>
<reference evidence="1" key="1">
    <citation type="journal article" date="2014" name="Int. J. Syst. Evol. Microbiol.">
        <title>Complete genome sequence of Corynebacterium casei LMG S-19264T (=DSM 44701T), isolated from a smear-ripened cheese.</title>
        <authorList>
            <consortium name="US DOE Joint Genome Institute (JGI-PGF)"/>
            <person name="Walter F."/>
            <person name="Albersmeier A."/>
            <person name="Kalinowski J."/>
            <person name="Ruckert C."/>
        </authorList>
    </citation>
    <scope>NUCLEOTIDE SEQUENCE</scope>
    <source>
        <strain evidence="1">CGMCC 4.3508</strain>
    </source>
</reference>
<dbReference type="EMBL" id="BMMH01000005">
    <property type="protein sequence ID" value="GGL14211.1"/>
    <property type="molecule type" value="Genomic_DNA"/>
</dbReference>
<evidence type="ECO:0000313" key="1">
    <source>
        <dbReference type="EMBL" id="GGL14211.1"/>
    </source>
</evidence>
<organism evidence="1 2">
    <name type="scientific">Nocardia jinanensis</name>
    <dbReference type="NCBI Taxonomy" id="382504"/>
    <lineage>
        <taxon>Bacteria</taxon>
        <taxon>Bacillati</taxon>
        <taxon>Actinomycetota</taxon>
        <taxon>Actinomycetes</taxon>
        <taxon>Mycobacteriales</taxon>
        <taxon>Nocardiaceae</taxon>
        <taxon>Nocardia</taxon>
    </lineage>
</organism>
<dbReference type="RefSeq" id="WP_189094299.1">
    <property type="nucleotide sequence ID" value="NZ_BMMH01000005.1"/>
</dbReference>
<name>A0A917VTX8_9NOCA</name>
<keyword evidence="2" id="KW-1185">Reference proteome</keyword>
<evidence type="ECO:0000313" key="2">
    <source>
        <dbReference type="Proteomes" id="UP000638263"/>
    </source>
</evidence>
<dbReference type="Proteomes" id="UP000638263">
    <property type="component" value="Unassembled WGS sequence"/>
</dbReference>
<reference evidence="1" key="2">
    <citation type="submission" date="2020-09" db="EMBL/GenBank/DDBJ databases">
        <authorList>
            <person name="Sun Q."/>
            <person name="Zhou Y."/>
        </authorList>
    </citation>
    <scope>NUCLEOTIDE SEQUENCE</scope>
    <source>
        <strain evidence="1">CGMCC 4.3508</strain>
    </source>
</reference>
<proteinExistence type="predicted"/>
<comment type="caution">
    <text evidence="1">The sequence shown here is derived from an EMBL/GenBank/DDBJ whole genome shotgun (WGS) entry which is preliminary data.</text>
</comment>
<dbReference type="AlphaFoldDB" id="A0A917VTX8"/>
<gene>
    <name evidence="1" type="ORF">GCM10011588_30930</name>
</gene>
<accession>A0A917VTX8</accession>
<sequence length="144" mass="15216">MIVEERLPGHPVAAADRGHVVDEVDAPVHTVHGRTAIFGVAAQGGAVEDRRVLSAVRPGNCVPFHPVWPRFIPFDVDLFLFRPSSAKLGSRGGSRPGACWRCCGPFTGEAGRPVAADDAIETGLGDPSGAALPLWTEGSRQRSL</sequence>